<dbReference type="PANTHER" id="PTHR16515">
    <property type="entry name" value="PR DOMAIN ZINC FINGER PROTEIN"/>
    <property type="match status" value="1"/>
</dbReference>
<evidence type="ECO:0000256" key="4">
    <source>
        <dbReference type="ARBA" id="ARBA00022771"/>
    </source>
</evidence>
<dbReference type="PANTHER" id="PTHR16515:SF49">
    <property type="entry name" value="GASTRULA ZINC FINGER PROTEIN XLCGF49.1-LIKE-RELATED"/>
    <property type="match status" value="1"/>
</dbReference>
<dbReference type="InterPro" id="IPR013087">
    <property type="entry name" value="Znf_C2H2_type"/>
</dbReference>
<keyword evidence="4 7" id="KW-0863">Zinc-finger</keyword>
<evidence type="ECO:0000256" key="2">
    <source>
        <dbReference type="ARBA" id="ARBA00022723"/>
    </source>
</evidence>
<evidence type="ECO:0000256" key="1">
    <source>
        <dbReference type="ARBA" id="ARBA00004123"/>
    </source>
</evidence>
<evidence type="ECO:0000313" key="10">
    <source>
        <dbReference type="EMBL" id="MED6284756.1"/>
    </source>
</evidence>
<dbReference type="EMBL" id="JAHUTJ010051422">
    <property type="protein sequence ID" value="MED6284756.1"/>
    <property type="molecule type" value="Genomic_DNA"/>
</dbReference>
<name>A0ABU7ECJ5_9TELE</name>
<sequence length="202" mass="22234">NDVKISFAAEPVKTEDDEKSHSSLFNKVTTEDNSEPEPSTNQSDQQIKLEKDGDDCGEPEPARSPGIILHQNVNDCDSDSSETDVSDKGYWQRPSDSGSGAEDCGPIWTSVSDTGLNHDVGCDTFKTSFGCVDCGKQFRHNKSFTRHLHVHAGEKTVLCQTCGETFSQHIHLKRHSPTKKKSCFVVNIVAKHFTIAQILGNI</sequence>
<dbReference type="PROSITE" id="PS00028">
    <property type="entry name" value="ZINC_FINGER_C2H2_1"/>
    <property type="match status" value="1"/>
</dbReference>
<protein>
    <recommendedName>
        <fullName evidence="9">C2H2-type domain-containing protein</fullName>
    </recommendedName>
</protein>
<dbReference type="Proteomes" id="UP001352852">
    <property type="component" value="Unassembled WGS sequence"/>
</dbReference>
<accession>A0ABU7ECJ5</accession>
<comment type="caution">
    <text evidence="10">The sequence shown here is derived from an EMBL/GenBank/DDBJ whole genome shotgun (WGS) entry which is preliminary data.</text>
</comment>
<gene>
    <name evidence="10" type="ORF">CHARACLAT_022213</name>
</gene>
<evidence type="ECO:0000313" key="11">
    <source>
        <dbReference type="Proteomes" id="UP001352852"/>
    </source>
</evidence>
<feature type="non-terminal residue" evidence="10">
    <location>
        <position position="1"/>
    </location>
</feature>
<feature type="compositionally biased region" description="Basic and acidic residues" evidence="8">
    <location>
        <begin position="12"/>
        <end position="21"/>
    </location>
</feature>
<feature type="domain" description="C2H2-type" evidence="9">
    <location>
        <begin position="129"/>
        <end position="156"/>
    </location>
</feature>
<dbReference type="PROSITE" id="PS50157">
    <property type="entry name" value="ZINC_FINGER_C2H2_2"/>
    <property type="match status" value="1"/>
</dbReference>
<keyword evidence="11" id="KW-1185">Reference proteome</keyword>
<evidence type="ECO:0000256" key="6">
    <source>
        <dbReference type="ARBA" id="ARBA00023242"/>
    </source>
</evidence>
<comment type="subcellular location">
    <subcellularLocation>
        <location evidence="1">Nucleus</location>
    </subcellularLocation>
</comment>
<keyword evidence="5" id="KW-0862">Zinc</keyword>
<dbReference type="Gene3D" id="3.30.160.60">
    <property type="entry name" value="Classic Zinc Finger"/>
    <property type="match status" value="2"/>
</dbReference>
<evidence type="ECO:0000256" key="5">
    <source>
        <dbReference type="ARBA" id="ARBA00022833"/>
    </source>
</evidence>
<evidence type="ECO:0000256" key="8">
    <source>
        <dbReference type="SAM" id="MobiDB-lite"/>
    </source>
</evidence>
<keyword evidence="2" id="KW-0479">Metal-binding</keyword>
<dbReference type="InterPro" id="IPR050331">
    <property type="entry name" value="Zinc_finger"/>
</dbReference>
<keyword evidence="3" id="KW-0677">Repeat</keyword>
<dbReference type="InterPro" id="IPR036236">
    <property type="entry name" value="Znf_C2H2_sf"/>
</dbReference>
<dbReference type="Pfam" id="PF00096">
    <property type="entry name" value="zf-C2H2"/>
    <property type="match status" value="1"/>
</dbReference>
<organism evidence="10 11">
    <name type="scientific">Characodon lateralis</name>
    <dbReference type="NCBI Taxonomy" id="208331"/>
    <lineage>
        <taxon>Eukaryota</taxon>
        <taxon>Metazoa</taxon>
        <taxon>Chordata</taxon>
        <taxon>Craniata</taxon>
        <taxon>Vertebrata</taxon>
        <taxon>Euteleostomi</taxon>
        <taxon>Actinopterygii</taxon>
        <taxon>Neopterygii</taxon>
        <taxon>Teleostei</taxon>
        <taxon>Neoteleostei</taxon>
        <taxon>Acanthomorphata</taxon>
        <taxon>Ovalentaria</taxon>
        <taxon>Atherinomorphae</taxon>
        <taxon>Cyprinodontiformes</taxon>
        <taxon>Goodeidae</taxon>
        <taxon>Characodon</taxon>
    </lineage>
</organism>
<feature type="region of interest" description="Disordered" evidence="8">
    <location>
        <begin position="1"/>
        <end position="104"/>
    </location>
</feature>
<evidence type="ECO:0000256" key="3">
    <source>
        <dbReference type="ARBA" id="ARBA00022737"/>
    </source>
</evidence>
<feature type="compositionally biased region" description="Polar residues" evidence="8">
    <location>
        <begin position="36"/>
        <end position="46"/>
    </location>
</feature>
<proteinExistence type="predicted"/>
<evidence type="ECO:0000256" key="7">
    <source>
        <dbReference type="PROSITE-ProRule" id="PRU00042"/>
    </source>
</evidence>
<evidence type="ECO:0000259" key="9">
    <source>
        <dbReference type="PROSITE" id="PS50157"/>
    </source>
</evidence>
<reference evidence="10 11" key="1">
    <citation type="submission" date="2021-06" db="EMBL/GenBank/DDBJ databases">
        <authorList>
            <person name="Palmer J.M."/>
        </authorList>
    </citation>
    <scope>NUCLEOTIDE SEQUENCE [LARGE SCALE GENOMIC DNA]</scope>
    <source>
        <strain evidence="10 11">CL_MEX2019</strain>
        <tissue evidence="10">Muscle</tissue>
    </source>
</reference>
<dbReference type="SUPFAM" id="SSF57667">
    <property type="entry name" value="beta-beta-alpha zinc fingers"/>
    <property type="match status" value="1"/>
</dbReference>
<keyword evidence="6" id="KW-0539">Nucleus</keyword>